<dbReference type="InterPro" id="IPR002123">
    <property type="entry name" value="Plipid/glycerol_acylTrfase"/>
</dbReference>
<feature type="domain" description="Phospholipid/glycerol acyltransferase" evidence="4">
    <location>
        <begin position="71"/>
        <end position="185"/>
    </location>
</feature>
<dbReference type="STRING" id="1223802.SUTH_03136"/>
<name>W0SHN6_9PROT</name>
<dbReference type="Proteomes" id="UP000031637">
    <property type="component" value="Chromosome"/>
</dbReference>
<organism evidence="5 6">
    <name type="scientific">Sulfuritalea hydrogenivorans sk43H</name>
    <dbReference type="NCBI Taxonomy" id="1223802"/>
    <lineage>
        <taxon>Bacteria</taxon>
        <taxon>Pseudomonadati</taxon>
        <taxon>Pseudomonadota</taxon>
        <taxon>Betaproteobacteria</taxon>
        <taxon>Nitrosomonadales</taxon>
        <taxon>Sterolibacteriaceae</taxon>
        <taxon>Sulfuritalea</taxon>
    </lineage>
</organism>
<dbReference type="Pfam" id="PF01553">
    <property type="entry name" value="Acyltransferase"/>
    <property type="match status" value="1"/>
</dbReference>
<reference evidence="5 6" key="1">
    <citation type="journal article" date="2014" name="Syst. Appl. Microbiol.">
        <title>Complete genomes of freshwater sulfur oxidizers Sulfuricella denitrificans skB26 and Sulfuritalea hydrogenivorans sk43H: genetic insights into the sulfur oxidation pathway of betaproteobacteria.</title>
        <authorList>
            <person name="Watanabe T."/>
            <person name="Kojima H."/>
            <person name="Fukui M."/>
        </authorList>
    </citation>
    <scope>NUCLEOTIDE SEQUENCE [LARGE SCALE GENOMIC DNA]</scope>
    <source>
        <strain evidence="5">DSM22779</strain>
    </source>
</reference>
<evidence type="ECO:0000256" key="2">
    <source>
        <dbReference type="ARBA" id="ARBA00022679"/>
    </source>
</evidence>
<dbReference type="GO" id="GO:0003841">
    <property type="term" value="F:1-acylglycerol-3-phosphate O-acyltransferase activity"/>
    <property type="evidence" value="ECO:0007669"/>
    <property type="project" value="TreeGrafter"/>
</dbReference>
<accession>W0SHN6</accession>
<evidence type="ECO:0000256" key="1">
    <source>
        <dbReference type="ARBA" id="ARBA00005189"/>
    </source>
</evidence>
<evidence type="ECO:0000256" key="3">
    <source>
        <dbReference type="ARBA" id="ARBA00023315"/>
    </source>
</evidence>
<dbReference type="HOGENOM" id="CLU_027938_5_0_4"/>
<evidence type="ECO:0000313" key="6">
    <source>
        <dbReference type="Proteomes" id="UP000031637"/>
    </source>
</evidence>
<keyword evidence="6" id="KW-1185">Reference proteome</keyword>
<sequence>MAVFRSLLFLLILLVVTPPYTLGVLFFWPLPHHLRRRSVVPWVNFTIWLVKHVLGIPYRLVGAENIPDRACVVLCKHQSAWETFMLQEVFKDTVFVWKREIKYLPFFGWALAVTPMIETDRSASKASLKSLVEQGRDRLANGYTVIIFPEGTRSQPGSKNRYKAGGGLLAVETGTPVVPVALNSGEFWGRNALFKKCGTVIVSVGPAIDPAGLTANEVTQRAEAWIEAEMARISPRLYGGSP</sequence>
<dbReference type="RefSeq" id="WP_041100533.1">
    <property type="nucleotide sequence ID" value="NZ_AP012547.1"/>
</dbReference>
<keyword evidence="3 5" id="KW-0012">Acyltransferase</keyword>
<gene>
    <name evidence="5" type="ORF">SUTH_03136</name>
</gene>
<dbReference type="AlphaFoldDB" id="W0SHN6"/>
<dbReference type="OrthoDB" id="9812274at2"/>
<proteinExistence type="predicted"/>
<keyword evidence="2 5" id="KW-0808">Transferase</keyword>
<protein>
    <submittedName>
        <fullName evidence="5">Phospholipid and glycerol acyltransferase</fullName>
    </submittedName>
</protein>
<dbReference type="EMBL" id="AP012547">
    <property type="protein sequence ID" value="BAO30909.1"/>
    <property type="molecule type" value="Genomic_DNA"/>
</dbReference>
<dbReference type="SUPFAM" id="SSF69593">
    <property type="entry name" value="Glycerol-3-phosphate (1)-acyltransferase"/>
    <property type="match status" value="1"/>
</dbReference>
<dbReference type="PANTHER" id="PTHR10434:SF40">
    <property type="entry name" value="1-ACYL-SN-GLYCEROL-3-PHOSPHATE ACYLTRANSFERASE"/>
    <property type="match status" value="1"/>
</dbReference>
<evidence type="ECO:0000259" key="4">
    <source>
        <dbReference type="SMART" id="SM00563"/>
    </source>
</evidence>
<dbReference type="GO" id="GO:0006654">
    <property type="term" value="P:phosphatidic acid biosynthetic process"/>
    <property type="evidence" value="ECO:0007669"/>
    <property type="project" value="TreeGrafter"/>
</dbReference>
<dbReference type="PANTHER" id="PTHR10434">
    <property type="entry name" value="1-ACYL-SN-GLYCEROL-3-PHOSPHATE ACYLTRANSFERASE"/>
    <property type="match status" value="1"/>
</dbReference>
<dbReference type="KEGG" id="shd:SUTH_03136"/>
<comment type="pathway">
    <text evidence="1">Lipid metabolism.</text>
</comment>
<evidence type="ECO:0000313" key="5">
    <source>
        <dbReference type="EMBL" id="BAO30909.1"/>
    </source>
</evidence>
<dbReference type="SMART" id="SM00563">
    <property type="entry name" value="PlsC"/>
    <property type="match status" value="1"/>
</dbReference>
<dbReference type="CDD" id="cd07989">
    <property type="entry name" value="LPLAT_AGPAT-like"/>
    <property type="match status" value="1"/>
</dbReference>